<proteinExistence type="predicted"/>
<dbReference type="EMBL" id="JAATVY010000006">
    <property type="protein sequence ID" value="NJC70468.1"/>
    <property type="molecule type" value="Genomic_DNA"/>
</dbReference>
<gene>
    <name evidence="1" type="ORF">HC031_12205</name>
</gene>
<sequence length="293" mass="30316">MRFRTVAVALLVVVAVVGLTCYGAWRVLMPAALKPLPPPRECVARAGGTAALEPEQMASAATIAAVGVRRHLPVRAVQVALATAMQESKLLNLSGGDRDSVGLFQQRPSQGWGNPQQLMDERFASAAFYAALVKVPDWQTMDVGDAAQAVQHSAYPEAYAQWSDRADVLARALTGGAEQAVTCTLGSGSGAGPAPRGAAAAQAVVAGLRADWGADAAVTGSDGGEVTVRAADAQTGWRYAYWMVSHAAECGVEQVRVAGRTWTVKDGRWTGSSASPGAAADAVTVTARVTRGS</sequence>
<name>A0ABX0XWN5_9ACTN</name>
<organism evidence="1 2">
    <name type="scientific">Planosporangium thailandense</name>
    <dbReference type="NCBI Taxonomy" id="765197"/>
    <lineage>
        <taxon>Bacteria</taxon>
        <taxon>Bacillati</taxon>
        <taxon>Actinomycetota</taxon>
        <taxon>Actinomycetes</taxon>
        <taxon>Micromonosporales</taxon>
        <taxon>Micromonosporaceae</taxon>
        <taxon>Planosporangium</taxon>
    </lineage>
</organism>
<evidence type="ECO:0008006" key="3">
    <source>
        <dbReference type="Google" id="ProtNLM"/>
    </source>
</evidence>
<comment type="caution">
    <text evidence="1">The sequence shown here is derived from an EMBL/GenBank/DDBJ whole genome shotgun (WGS) entry which is preliminary data.</text>
</comment>
<reference evidence="1 2" key="1">
    <citation type="submission" date="2020-03" db="EMBL/GenBank/DDBJ databases">
        <title>WGS of the type strain of Planosporangium spp.</title>
        <authorList>
            <person name="Thawai C."/>
        </authorList>
    </citation>
    <scope>NUCLEOTIDE SEQUENCE [LARGE SCALE GENOMIC DNA]</scope>
    <source>
        <strain evidence="1 2">TBRC 5610</strain>
    </source>
</reference>
<evidence type="ECO:0000313" key="2">
    <source>
        <dbReference type="Proteomes" id="UP000722989"/>
    </source>
</evidence>
<dbReference type="RefSeq" id="WP_167925350.1">
    <property type="nucleotide sequence ID" value="NZ_JAATVY010000006.1"/>
</dbReference>
<keyword evidence="2" id="KW-1185">Reference proteome</keyword>
<dbReference type="Proteomes" id="UP000722989">
    <property type="component" value="Unassembled WGS sequence"/>
</dbReference>
<evidence type="ECO:0000313" key="1">
    <source>
        <dbReference type="EMBL" id="NJC70468.1"/>
    </source>
</evidence>
<protein>
    <recommendedName>
        <fullName evidence="3">Heavy metal transporter</fullName>
    </recommendedName>
</protein>
<accession>A0ABX0XWN5</accession>